<dbReference type="VEuPathDB" id="AmoebaDB:DDB_G0291109"/>
<dbReference type="PaxDb" id="44689-DDB0219643"/>
<dbReference type="HOGENOM" id="CLU_620282_0_0_1"/>
<dbReference type="InParanoid" id="Q54F61"/>
<comment type="caution">
    <text evidence="2">The sequence shown here is derived from an EMBL/GenBank/DDBJ whole genome shotgun (WGS) entry which is preliminary data.</text>
</comment>
<feature type="region of interest" description="Disordered" evidence="1">
    <location>
        <begin position="249"/>
        <end position="318"/>
    </location>
</feature>
<dbReference type="eggNOG" id="ENOG502RIM6">
    <property type="taxonomic scope" value="Eukaryota"/>
</dbReference>
<evidence type="ECO:0000313" key="2">
    <source>
        <dbReference type="EMBL" id="EAL61902.1"/>
    </source>
</evidence>
<dbReference type="GlyGen" id="Q54F61">
    <property type="glycosylation" value="1 site"/>
</dbReference>
<accession>Q54F61</accession>
<evidence type="ECO:0000313" key="3">
    <source>
        <dbReference type="Proteomes" id="UP000002195"/>
    </source>
</evidence>
<proteinExistence type="predicted"/>
<dbReference type="dictyBase" id="DDB_G0291109"/>
<feature type="compositionally biased region" description="Acidic residues" evidence="1">
    <location>
        <begin position="251"/>
        <end position="280"/>
    </location>
</feature>
<gene>
    <name evidence="2" type="ORF">DDB_G0291109</name>
</gene>
<dbReference type="Proteomes" id="UP000002195">
    <property type="component" value="Unassembled WGS sequence"/>
</dbReference>
<dbReference type="EMBL" id="AAFI02000175">
    <property type="protein sequence ID" value="EAL61902.1"/>
    <property type="molecule type" value="Genomic_DNA"/>
</dbReference>
<feature type="compositionally biased region" description="Acidic residues" evidence="1">
    <location>
        <begin position="294"/>
        <end position="304"/>
    </location>
</feature>
<dbReference type="AlphaFoldDB" id="Q54F61"/>
<name>Q54F61_DICDI</name>
<reference evidence="2 3" key="1">
    <citation type="journal article" date="2005" name="Nature">
        <title>The genome of the social amoeba Dictyostelium discoideum.</title>
        <authorList>
            <consortium name="The Dictyostelium discoideum Sequencing Consortium"/>
            <person name="Eichinger L."/>
            <person name="Pachebat J.A."/>
            <person name="Glockner G."/>
            <person name="Rajandream M.A."/>
            <person name="Sucgang R."/>
            <person name="Berriman M."/>
            <person name="Song J."/>
            <person name="Olsen R."/>
            <person name="Szafranski K."/>
            <person name="Xu Q."/>
            <person name="Tunggal B."/>
            <person name="Kummerfeld S."/>
            <person name="Madera M."/>
            <person name="Konfortov B.A."/>
            <person name="Rivero F."/>
            <person name="Bankier A.T."/>
            <person name="Lehmann R."/>
            <person name="Hamlin N."/>
            <person name="Davies R."/>
            <person name="Gaudet P."/>
            <person name="Fey P."/>
            <person name="Pilcher K."/>
            <person name="Chen G."/>
            <person name="Saunders D."/>
            <person name="Sodergren E."/>
            <person name="Davis P."/>
            <person name="Kerhornou A."/>
            <person name="Nie X."/>
            <person name="Hall N."/>
            <person name="Anjard C."/>
            <person name="Hemphill L."/>
            <person name="Bason N."/>
            <person name="Farbrother P."/>
            <person name="Desany B."/>
            <person name="Just E."/>
            <person name="Morio T."/>
            <person name="Rost R."/>
            <person name="Churcher C."/>
            <person name="Cooper J."/>
            <person name="Haydock S."/>
            <person name="van Driessche N."/>
            <person name="Cronin A."/>
            <person name="Goodhead I."/>
            <person name="Muzny D."/>
            <person name="Mourier T."/>
            <person name="Pain A."/>
            <person name="Lu M."/>
            <person name="Harper D."/>
            <person name="Lindsay R."/>
            <person name="Hauser H."/>
            <person name="James K."/>
            <person name="Quiles M."/>
            <person name="Madan Babu M."/>
            <person name="Saito T."/>
            <person name="Buchrieser C."/>
            <person name="Wardroper A."/>
            <person name="Felder M."/>
            <person name="Thangavelu M."/>
            <person name="Johnson D."/>
            <person name="Knights A."/>
            <person name="Loulseged H."/>
            <person name="Mungall K."/>
            <person name="Oliver K."/>
            <person name="Price C."/>
            <person name="Quail M.A."/>
            <person name="Urushihara H."/>
            <person name="Hernandez J."/>
            <person name="Rabbinowitsch E."/>
            <person name="Steffen D."/>
            <person name="Sanders M."/>
            <person name="Ma J."/>
            <person name="Kohara Y."/>
            <person name="Sharp S."/>
            <person name="Simmonds M."/>
            <person name="Spiegler S."/>
            <person name="Tivey A."/>
            <person name="Sugano S."/>
            <person name="White B."/>
            <person name="Walker D."/>
            <person name="Woodward J."/>
            <person name="Winckler T."/>
            <person name="Tanaka Y."/>
            <person name="Shaulsky G."/>
            <person name="Schleicher M."/>
            <person name="Weinstock G."/>
            <person name="Rosenthal A."/>
            <person name="Cox E.C."/>
            <person name="Chisholm R.L."/>
            <person name="Gibbs R."/>
            <person name="Loomis W.F."/>
            <person name="Platzer M."/>
            <person name="Kay R.R."/>
            <person name="Williams J."/>
            <person name="Dear P.H."/>
            <person name="Noegel A.A."/>
            <person name="Barrell B."/>
            <person name="Kuspa A."/>
        </authorList>
    </citation>
    <scope>NUCLEOTIDE SEQUENCE [LARGE SCALE GENOMIC DNA]</scope>
    <source>
        <strain evidence="2 3">AX4</strain>
    </source>
</reference>
<organism evidence="2 3">
    <name type="scientific">Dictyostelium discoideum</name>
    <name type="common">Social amoeba</name>
    <dbReference type="NCBI Taxonomy" id="44689"/>
    <lineage>
        <taxon>Eukaryota</taxon>
        <taxon>Amoebozoa</taxon>
        <taxon>Evosea</taxon>
        <taxon>Eumycetozoa</taxon>
        <taxon>Dictyostelia</taxon>
        <taxon>Dictyosteliales</taxon>
        <taxon>Dictyosteliaceae</taxon>
        <taxon>Dictyostelium</taxon>
    </lineage>
</organism>
<dbReference type="GeneID" id="8627977"/>
<sequence>MENDILKDLDIYLQKECEKFKSFDSFKNVPWNIHRVTPLFNFKIQKYGNDIMLQRNYLNKLTSDLNQFLSHNLASIKRNRHFAYECKILIIELDPNIIKENELFPSIGIYISSKNIEANVNKFSKIVLVSCRNIDTEKGTSCKNNSSEPQLLSYNMVLSNGDKEIIKEATKWLHFKYDCSISDVIIQPSYIYSLMLLWMTRNSDKFFNRLTTSTETKNTTPKKIINDEKHKKIRYIDQEYDIDDYEHYANQEDDEDDEEKEEKGEEEEEEETDKEEEIDKEENLSNIEVSEDKCSDDEEDEEDKELNNKNDQKRKRENTSKISMKQFEFIYSFGPTMGRIKKKEENDQSLQLLTLKVPSKTMYRIISHCNNVNPKFNSLEKSLKANQIMEILGNNFKKILGFSLDSLAFVRVVTSEASLEVSGKVNIFRDPFITLTDLSTYV</sequence>
<dbReference type="KEGG" id="ddi:DDB_G0291109"/>
<dbReference type="FunCoup" id="Q54F61">
    <property type="interactions" value="877"/>
</dbReference>
<protein>
    <submittedName>
        <fullName evidence="2">Uncharacterized protein</fullName>
    </submittedName>
</protein>
<dbReference type="RefSeq" id="XP_635393.1">
    <property type="nucleotide sequence ID" value="XM_630301.1"/>
</dbReference>
<keyword evidence="3" id="KW-1185">Reference proteome</keyword>
<evidence type="ECO:0000256" key="1">
    <source>
        <dbReference type="SAM" id="MobiDB-lite"/>
    </source>
</evidence>